<evidence type="ECO:0000313" key="16">
    <source>
        <dbReference type="EMBL" id="AUX75474.1"/>
    </source>
</evidence>
<dbReference type="InterPro" id="IPR038385">
    <property type="entry name" value="Sua5/YwlC_C"/>
</dbReference>
<dbReference type="Gene3D" id="3.90.870.10">
    <property type="entry name" value="DHBP synthase"/>
    <property type="match status" value="1"/>
</dbReference>
<evidence type="ECO:0000256" key="4">
    <source>
        <dbReference type="ARBA" id="ARBA00015492"/>
    </source>
</evidence>
<dbReference type="GO" id="GO:0000049">
    <property type="term" value="F:tRNA binding"/>
    <property type="evidence" value="ECO:0007669"/>
    <property type="project" value="TreeGrafter"/>
</dbReference>
<dbReference type="InterPro" id="IPR050156">
    <property type="entry name" value="TC-AMP_synthase_SUA5"/>
</dbReference>
<sequence>MAEIIDTRSEPDRAIETACAVLSEGEPVAIPTETVYGLAADATSADAISRIYEMKGRPRFNPLICHVSDMGMAEAHVIFDPISRRLAEAFWPGPLTLILTQRPESTVHALASAGLDTLGIRMPEGFSRRVISHFGRPLAAPSANTSGKISPTSAAHVEADLGAKLKLILDAGPAEIGLESTIIKIEDGRLRLLRPGGLDAAEIEALAGLPVERPEAAGATIEAPGMLASHYAPGAAVRLNATDVHTGEALIRFGGKALPGEGSAAIVLDLSPTGNLREAAANLFDYMKKADASGARTIAFGPIPGEGLGEAIIDRLERAAAPRI</sequence>
<protein>
    <recommendedName>
        <fullName evidence="4 13">Threonylcarbamoyl-AMP synthase</fullName>
        <shortName evidence="13">TC-AMP synthase</shortName>
        <ecNumber evidence="3 13">2.7.7.87</ecNumber>
    </recommendedName>
    <alternativeName>
        <fullName evidence="11 13">L-threonylcarbamoyladenylate synthase</fullName>
    </alternativeName>
</protein>
<feature type="binding site" evidence="14">
    <location>
        <position position="57"/>
    </location>
    <ligand>
        <name>ATP</name>
        <dbReference type="ChEBI" id="CHEBI:30616"/>
    </ligand>
</feature>
<dbReference type="Pfam" id="PF03481">
    <property type="entry name" value="Sua5_C"/>
    <property type="match status" value="1"/>
</dbReference>
<dbReference type="GO" id="GO:0005524">
    <property type="term" value="F:ATP binding"/>
    <property type="evidence" value="ECO:0007669"/>
    <property type="project" value="UniProtKB-UniRule"/>
</dbReference>
<dbReference type="EC" id="2.7.7.87" evidence="3 13"/>
<feature type="binding site" evidence="14">
    <location>
        <position position="34"/>
    </location>
    <ligand>
        <name>L-threonine</name>
        <dbReference type="ChEBI" id="CHEBI:57926"/>
    </ligand>
</feature>
<accession>A0A2L0H202</accession>
<keyword evidence="6 13" id="KW-0808">Transferase</keyword>
<evidence type="ECO:0000313" key="17">
    <source>
        <dbReference type="Proteomes" id="UP000239340"/>
    </source>
</evidence>
<dbReference type="InterPro" id="IPR005145">
    <property type="entry name" value="Sua5_C"/>
</dbReference>
<feature type="binding site" evidence="14">
    <location>
        <position position="140"/>
    </location>
    <ligand>
        <name>L-threonine</name>
        <dbReference type="ChEBI" id="CHEBI:57926"/>
    </ligand>
</feature>
<comment type="catalytic activity">
    <reaction evidence="12 13">
        <text>L-threonine + hydrogencarbonate + ATP = L-threonylcarbamoyladenylate + diphosphate + H2O</text>
        <dbReference type="Rhea" id="RHEA:36407"/>
        <dbReference type="ChEBI" id="CHEBI:15377"/>
        <dbReference type="ChEBI" id="CHEBI:17544"/>
        <dbReference type="ChEBI" id="CHEBI:30616"/>
        <dbReference type="ChEBI" id="CHEBI:33019"/>
        <dbReference type="ChEBI" id="CHEBI:57926"/>
        <dbReference type="ChEBI" id="CHEBI:73682"/>
        <dbReference type="EC" id="2.7.7.87"/>
    </reaction>
</comment>
<evidence type="ECO:0000256" key="12">
    <source>
        <dbReference type="ARBA" id="ARBA00048366"/>
    </source>
</evidence>
<keyword evidence="9 13" id="KW-0547">Nucleotide-binding</keyword>
<comment type="function">
    <text evidence="13">Required for the formation of a threonylcarbamoyl group on adenosine at position 37 (t(6)A37) in tRNAs that read codons beginning with adenine.</text>
</comment>
<feature type="binding site" evidence="14">
    <location>
        <position position="150"/>
    </location>
    <ligand>
        <name>ATP</name>
        <dbReference type="ChEBI" id="CHEBI:30616"/>
    </ligand>
</feature>
<dbReference type="InterPro" id="IPR017945">
    <property type="entry name" value="DHBP_synth_RibB-like_a/b_dom"/>
</dbReference>
<reference evidence="16 17" key="1">
    <citation type="submission" date="2017-10" db="EMBL/GenBank/DDBJ databases">
        <title>Analysis of the genome sequences of Rhizobium populations associated to common bean (phaseolus vulgaris).</title>
        <authorList>
            <person name="Bustos P."/>
            <person name="Santamaria R.I."/>
            <person name="Miranda-Sanchez F."/>
            <person name="Perez-Carrascal O."/>
            <person name="Juarez S."/>
            <person name="Lozano L."/>
            <person name="Martinez-Flores I."/>
            <person name="Vinuesa P."/>
            <person name="Martinez-Romero E."/>
            <person name="Cevallos M.A."/>
            <person name="Romero D."/>
            <person name="Davila G."/>
            <person name="Gonzalez V."/>
        </authorList>
    </citation>
    <scope>NUCLEOTIDE SEQUENCE [LARGE SCALE GENOMIC DNA]</scope>
    <source>
        <strain evidence="16 17">NXT3</strain>
    </source>
</reference>
<dbReference type="PROSITE" id="PS51163">
    <property type="entry name" value="YRDC"/>
    <property type="match status" value="1"/>
</dbReference>
<evidence type="ECO:0000256" key="11">
    <source>
        <dbReference type="ARBA" id="ARBA00029774"/>
    </source>
</evidence>
<keyword evidence="5 13" id="KW-0963">Cytoplasm</keyword>
<evidence type="ECO:0000259" key="15">
    <source>
        <dbReference type="PROSITE" id="PS51163"/>
    </source>
</evidence>
<evidence type="ECO:0000256" key="10">
    <source>
        <dbReference type="ARBA" id="ARBA00022840"/>
    </source>
</evidence>
<feature type="binding site" evidence="14">
    <location>
        <position position="180"/>
    </location>
    <ligand>
        <name>L-threonine</name>
        <dbReference type="ChEBI" id="CHEBI:57926"/>
    </ligand>
</feature>
<feature type="binding site" evidence="14">
    <location>
        <position position="66"/>
    </location>
    <ligand>
        <name>L-threonine</name>
        <dbReference type="ChEBI" id="CHEBI:57926"/>
    </ligand>
</feature>
<dbReference type="PIRSF" id="PIRSF004930">
    <property type="entry name" value="Tln_factor_SUA5"/>
    <property type="match status" value="1"/>
</dbReference>
<dbReference type="GO" id="GO:0061710">
    <property type="term" value="F:L-threonylcarbamoyladenylate synthase"/>
    <property type="evidence" value="ECO:0007669"/>
    <property type="project" value="UniProtKB-EC"/>
</dbReference>
<keyword evidence="7 13" id="KW-0819">tRNA processing</keyword>
<evidence type="ECO:0000256" key="3">
    <source>
        <dbReference type="ARBA" id="ARBA00012584"/>
    </source>
</evidence>
<dbReference type="PANTHER" id="PTHR17490">
    <property type="entry name" value="SUA5"/>
    <property type="match status" value="1"/>
</dbReference>
<proteinExistence type="inferred from homology"/>
<organism evidence="16 17">
    <name type="scientific">Rhizobium fredii</name>
    <name type="common">Sinorhizobium fredii</name>
    <dbReference type="NCBI Taxonomy" id="380"/>
    <lineage>
        <taxon>Bacteria</taxon>
        <taxon>Pseudomonadati</taxon>
        <taxon>Pseudomonadota</taxon>
        <taxon>Alphaproteobacteria</taxon>
        <taxon>Hyphomicrobiales</taxon>
        <taxon>Rhizobiaceae</taxon>
        <taxon>Sinorhizobium/Ensifer group</taxon>
        <taxon>Sinorhizobium</taxon>
    </lineage>
</organism>
<dbReference type="NCBIfam" id="TIGR00057">
    <property type="entry name" value="L-threonylcarbamoyladenylate synthase"/>
    <property type="match status" value="1"/>
</dbReference>
<keyword evidence="8 13" id="KW-0548">Nucleotidyltransferase</keyword>
<evidence type="ECO:0000256" key="1">
    <source>
        <dbReference type="ARBA" id="ARBA00004496"/>
    </source>
</evidence>
<gene>
    <name evidence="16" type="ORF">NXT3_CH00877</name>
</gene>
<feature type="binding site" evidence="14">
    <location>
        <position position="231"/>
    </location>
    <ligand>
        <name>ATP</name>
        <dbReference type="ChEBI" id="CHEBI:30616"/>
    </ligand>
</feature>
<dbReference type="Pfam" id="PF01300">
    <property type="entry name" value="Sua5_yciO_yrdC"/>
    <property type="match status" value="1"/>
</dbReference>
<comment type="similarity">
    <text evidence="2 13">Belongs to the SUA5 family.</text>
</comment>
<keyword evidence="10 13" id="KW-0067">ATP-binding</keyword>
<evidence type="ECO:0000256" key="2">
    <source>
        <dbReference type="ARBA" id="ARBA00007663"/>
    </source>
</evidence>
<feature type="domain" description="YrdC-like" evidence="15">
    <location>
        <begin position="12"/>
        <end position="198"/>
    </location>
</feature>
<evidence type="ECO:0000256" key="6">
    <source>
        <dbReference type="ARBA" id="ARBA00022679"/>
    </source>
</evidence>
<dbReference type="InterPro" id="IPR010923">
    <property type="entry name" value="T(6)A37_SUA5"/>
</dbReference>
<name>A0A2L0H202_RHIFR</name>
<evidence type="ECO:0000256" key="9">
    <source>
        <dbReference type="ARBA" id="ARBA00022741"/>
    </source>
</evidence>
<evidence type="ECO:0000256" key="5">
    <source>
        <dbReference type="ARBA" id="ARBA00022490"/>
    </source>
</evidence>
<dbReference type="PANTHER" id="PTHR17490:SF16">
    <property type="entry name" value="THREONYLCARBAMOYL-AMP SYNTHASE"/>
    <property type="match status" value="1"/>
</dbReference>
<dbReference type="GO" id="GO:0003725">
    <property type="term" value="F:double-stranded RNA binding"/>
    <property type="evidence" value="ECO:0007669"/>
    <property type="project" value="UniProtKB-UniRule"/>
</dbReference>
<dbReference type="Proteomes" id="UP000239340">
    <property type="component" value="Chromosome"/>
</dbReference>
<feature type="binding site" evidence="14">
    <location>
        <position position="142"/>
    </location>
    <ligand>
        <name>L-threonine</name>
        <dbReference type="ChEBI" id="CHEBI:57926"/>
    </ligand>
</feature>
<evidence type="ECO:0000256" key="14">
    <source>
        <dbReference type="PIRSR" id="PIRSR004930-1"/>
    </source>
</evidence>
<dbReference type="RefSeq" id="WP_104838848.1">
    <property type="nucleotide sequence ID" value="NZ_CP024307.1"/>
</dbReference>
<evidence type="ECO:0000256" key="7">
    <source>
        <dbReference type="ARBA" id="ARBA00022694"/>
    </source>
</evidence>
<feature type="binding site" evidence="14">
    <location>
        <position position="121"/>
    </location>
    <ligand>
        <name>L-threonine</name>
        <dbReference type="ChEBI" id="CHEBI:57926"/>
    </ligand>
</feature>
<dbReference type="AlphaFoldDB" id="A0A2L0H202"/>
<feature type="binding site" evidence="14">
    <location>
        <position position="194"/>
    </location>
    <ligand>
        <name>ATP</name>
        <dbReference type="ChEBI" id="CHEBI:30616"/>
    </ligand>
</feature>
<evidence type="ECO:0000256" key="8">
    <source>
        <dbReference type="ARBA" id="ARBA00022695"/>
    </source>
</evidence>
<evidence type="ECO:0000256" key="13">
    <source>
        <dbReference type="PIRNR" id="PIRNR004930"/>
    </source>
</evidence>
<dbReference type="EMBL" id="CP024307">
    <property type="protein sequence ID" value="AUX75474.1"/>
    <property type="molecule type" value="Genomic_DNA"/>
</dbReference>
<feature type="binding site" evidence="14">
    <location>
        <position position="117"/>
    </location>
    <ligand>
        <name>ATP</name>
        <dbReference type="ChEBI" id="CHEBI:30616"/>
    </ligand>
</feature>
<comment type="subcellular location">
    <subcellularLocation>
        <location evidence="1 13">Cytoplasm</location>
    </subcellularLocation>
</comment>
<dbReference type="InterPro" id="IPR006070">
    <property type="entry name" value="Sua5-like_dom"/>
</dbReference>
<dbReference type="SUPFAM" id="SSF55821">
    <property type="entry name" value="YrdC/RibB"/>
    <property type="match status" value="1"/>
</dbReference>
<dbReference type="GO" id="GO:0006450">
    <property type="term" value="P:regulation of translational fidelity"/>
    <property type="evidence" value="ECO:0007669"/>
    <property type="project" value="TreeGrafter"/>
</dbReference>
<dbReference type="GO" id="GO:0008033">
    <property type="term" value="P:tRNA processing"/>
    <property type="evidence" value="ECO:0007669"/>
    <property type="project" value="UniProtKB-KW"/>
</dbReference>
<dbReference type="GO" id="GO:0005737">
    <property type="term" value="C:cytoplasm"/>
    <property type="evidence" value="ECO:0007669"/>
    <property type="project" value="UniProtKB-SubCell"/>
</dbReference>
<feature type="binding site" evidence="14">
    <location>
        <position position="61"/>
    </location>
    <ligand>
        <name>ATP</name>
        <dbReference type="ChEBI" id="CHEBI:30616"/>
    </ligand>
</feature>
<dbReference type="Gene3D" id="3.40.50.11030">
    <property type="entry name" value="Threonylcarbamoyl-AMP synthase, C-terminal domain"/>
    <property type="match status" value="1"/>
</dbReference>